<dbReference type="AlphaFoldDB" id="A0A2K2UEY6"/>
<comment type="cofactor">
    <cofactor evidence="2">
        <name>Zn(2+)</name>
        <dbReference type="ChEBI" id="CHEBI:29105"/>
    </cofactor>
</comment>
<dbReference type="CDD" id="cd18794">
    <property type="entry name" value="SF2_C_RecQ"/>
    <property type="match status" value="1"/>
</dbReference>
<gene>
    <name evidence="21" type="ORF">C2L71_02705</name>
</gene>
<keyword evidence="5" id="KW-0547">Nucleotide-binding</keyword>
<dbReference type="SUPFAM" id="SSF46785">
    <property type="entry name" value="Winged helix' DNA-binding domain"/>
    <property type="match status" value="1"/>
</dbReference>
<evidence type="ECO:0000256" key="1">
    <source>
        <dbReference type="ARBA" id="ARBA00001946"/>
    </source>
</evidence>
<dbReference type="NCBIfam" id="TIGR00614">
    <property type="entry name" value="recQ_fam"/>
    <property type="match status" value="1"/>
</dbReference>
<dbReference type="GO" id="GO:0005737">
    <property type="term" value="C:cytoplasm"/>
    <property type="evidence" value="ECO:0007669"/>
    <property type="project" value="TreeGrafter"/>
</dbReference>
<dbReference type="SMART" id="SM00490">
    <property type="entry name" value="HELICc"/>
    <property type="match status" value="1"/>
</dbReference>
<evidence type="ECO:0000256" key="13">
    <source>
        <dbReference type="ARBA" id="ARBA00034617"/>
    </source>
</evidence>
<dbReference type="InterPro" id="IPR032284">
    <property type="entry name" value="RecQ_Zn-bd"/>
</dbReference>
<dbReference type="SUPFAM" id="SSF47819">
    <property type="entry name" value="HRDC-like"/>
    <property type="match status" value="1"/>
</dbReference>
<dbReference type="PROSITE" id="PS50967">
    <property type="entry name" value="HRDC"/>
    <property type="match status" value="1"/>
</dbReference>
<dbReference type="InterPro" id="IPR014001">
    <property type="entry name" value="Helicase_ATP-bd"/>
</dbReference>
<dbReference type="FunFam" id="3.40.50.300:FF:001389">
    <property type="entry name" value="ATP-dependent DNA helicase RecQ"/>
    <property type="match status" value="1"/>
</dbReference>
<evidence type="ECO:0000256" key="17">
    <source>
        <dbReference type="SAM" id="MobiDB-lite"/>
    </source>
</evidence>
<evidence type="ECO:0000256" key="5">
    <source>
        <dbReference type="ARBA" id="ARBA00022741"/>
    </source>
</evidence>
<dbReference type="Gene3D" id="3.40.50.300">
    <property type="entry name" value="P-loop containing nucleotide triphosphate hydrolases"/>
    <property type="match status" value="2"/>
</dbReference>
<evidence type="ECO:0000256" key="10">
    <source>
        <dbReference type="ARBA" id="ARBA00023125"/>
    </source>
</evidence>
<dbReference type="Pfam" id="PF00570">
    <property type="entry name" value="HRDC"/>
    <property type="match status" value="1"/>
</dbReference>
<evidence type="ECO:0000313" key="21">
    <source>
        <dbReference type="EMBL" id="PNV68891.1"/>
    </source>
</evidence>
<feature type="domain" description="HRDC" evidence="18">
    <location>
        <begin position="597"/>
        <end position="674"/>
    </location>
</feature>
<evidence type="ECO:0000256" key="2">
    <source>
        <dbReference type="ARBA" id="ARBA00001947"/>
    </source>
</evidence>
<dbReference type="InterPro" id="IPR044876">
    <property type="entry name" value="HRDC_dom_sf"/>
</dbReference>
<organism evidence="21 22">
    <name type="scientific">Enteroscipio rubneri</name>
    <dbReference type="NCBI Taxonomy" id="2070686"/>
    <lineage>
        <taxon>Bacteria</taxon>
        <taxon>Bacillati</taxon>
        <taxon>Actinomycetota</taxon>
        <taxon>Coriobacteriia</taxon>
        <taxon>Eggerthellales</taxon>
        <taxon>Eggerthellaceae</taxon>
        <taxon>Enteroscipio</taxon>
    </lineage>
</organism>
<dbReference type="GO" id="GO:0005524">
    <property type="term" value="F:ATP binding"/>
    <property type="evidence" value="ECO:0007669"/>
    <property type="project" value="UniProtKB-KW"/>
</dbReference>
<proteinExistence type="inferred from homology"/>
<dbReference type="InterPro" id="IPR010997">
    <property type="entry name" value="HRDC-like_sf"/>
</dbReference>
<dbReference type="InterPro" id="IPR036390">
    <property type="entry name" value="WH_DNA-bd_sf"/>
</dbReference>
<dbReference type="InterPro" id="IPR011545">
    <property type="entry name" value="DEAD/DEAH_box_helicase_dom"/>
</dbReference>
<dbReference type="PANTHER" id="PTHR13710:SF105">
    <property type="entry name" value="ATP-DEPENDENT DNA HELICASE Q1"/>
    <property type="match status" value="1"/>
</dbReference>
<dbReference type="GO" id="GO:0016787">
    <property type="term" value="F:hydrolase activity"/>
    <property type="evidence" value="ECO:0007669"/>
    <property type="project" value="UniProtKB-KW"/>
</dbReference>
<dbReference type="InterPro" id="IPR004589">
    <property type="entry name" value="DNA_helicase_ATP-dep_RecQ"/>
</dbReference>
<dbReference type="InterPro" id="IPR036388">
    <property type="entry name" value="WH-like_DNA-bd_sf"/>
</dbReference>
<comment type="cofactor">
    <cofactor evidence="1">
        <name>Mg(2+)</name>
        <dbReference type="ChEBI" id="CHEBI:18420"/>
    </cofactor>
</comment>
<evidence type="ECO:0000259" key="18">
    <source>
        <dbReference type="PROSITE" id="PS50967"/>
    </source>
</evidence>
<evidence type="ECO:0000259" key="19">
    <source>
        <dbReference type="PROSITE" id="PS51192"/>
    </source>
</evidence>
<evidence type="ECO:0000256" key="14">
    <source>
        <dbReference type="ARBA" id="ARBA00034808"/>
    </source>
</evidence>
<dbReference type="PROSITE" id="PS51194">
    <property type="entry name" value="HELICASE_CTER"/>
    <property type="match status" value="1"/>
</dbReference>
<comment type="catalytic activity">
    <reaction evidence="13">
        <text>Couples ATP hydrolysis with the unwinding of duplex DNA by translocating in the 3'-5' direction.</text>
        <dbReference type="EC" id="5.6.2.4"/>
    </reaction>
</comment>
<evidence type="ECO:0000313" key="22">
    <source>
        <dbReference type="Proteomes" id="UP000236197"/>
    </source>
</evidence>
<protein>
    <recommendedName>
        <fullName evidence="15">ATP-dependent DNA helicase RecQ</fullName>
        <ecNumber evidence="14">5.6.2.4</ecNumber>
    </recommendedName>
    <alternativeName>
        <fullName evidence="16">DNA 3'-5' helicase RecQ</fullName>
    </alternativeName>
</protein>
<dbReference type="GO" id="GO:0046872">
    <property type="term" value="F:metal ion binding"/>
    <property type="evidence" value="ECO:0007669"/>
    <property type="project" value="UniProtKB-KW"/>
</dbReference>
<evidence type="ECO:0000256" key="9">
    <source>
        <dbReference type="ARBA" id="ARBA00022840"/>
    </source>
</evidence>
<keyword evidence="22" id="KW-1185">Reference proteome</keyword>
<dbReference type="GO" id="GO:0003677">
    <property type="term" value="F:DNA binding"/>
    <property type="evidence" value="ECO:0007669"/>
    <property type="project" value="UniProtKB-KW"/>
</dbReference>
<dbReference type="GO" id="GO:0006260">
    <property type="term" value="P:DNA replication"/>
    <property type="evidence" value="ECO:0007669"/>
    <property type="project" value="InterPro"/>
</dbReference>
<comment type="similarity">
    <text evidence="3">Belongs to the helicase family. RecQ subfamily.</text>
</comment>
<keyword evidence="7" id="KW-0378">Hydrolase</keyword>
<accession>A0A2K2UEY6</accession>
<feature type="region of interest" description="Disordered" evidence="17">
    <location>
        <begin position="402"/>
        <end position="445"/>
    </location>
</feature>
<evidence type="ECO:0000256" key="8">
    <source>
        <dbReference type="ARBA" id="ARBA00022806"/>
    </source>
</evidence>
<dbReference type="GO" id="GO:0006310">
    <property type="term" value="P:DNA recombination"/>
    <property type="evidence" value="ECO:0007669"/>
    <property type="project" value="InterPro"/>
</dbReference>
<evidence type="ECO:0000256" key="7">
    <source>
        <dbReference type="ARBA" id="ARBA00022801"/>
    </source>
</evidence>
<dbReference type="InterPro" id="IPR002121">
    <property type="entry name" value="HRDC_dom"/>
</dbReference>
<dbReference type="Gene3D" id="1.10.150.80">
    <property type="entry name" value="HRDC domain"/>
    <property type="match status" value="1"/>
</dbReference>
<dbReference type="RefSeq" id="WP_103264215.1">
    <property type="nucleotide sequence ID" value="NZ_CABMLE010000001.1"/>
</dbReference>
<dbReference type="PANTHER" id="PTHR13710">
    <property type="entry name" value="DNA HELICASE RECQ FAMILY MEMBER"/>
    <property type="match status" value="1"/>
</dbReference>
<dbReference type="FunFam" id="1.10.150.80:FF:000002">
    <property type="entry name" value="ATP-dependent DNA helicase RecQ"/>
    <property type="match status" value="1"/>
</dbReference>
<dbReference type="GO" id="GO:0043590">
    <property type="term" value="C:bacterial nucleoid"/>
    <property type="evidence" value="ECO:0007669"/>
    <property type="project" value="TreeGrafter"/>
</dbReference>
<dbReference type="GO" id="GO:0006281">
    <property type="term" value="P:DNA repair"/>
    <property type="evidence" value="ECO:0007669"/>
    <property type="project" value="UniProtKB-KW"/>
</dbReference>
<keyword evidence="9" id="KW-0067">ATP-binding</keyword>
<dbReference type="Proteomes" id="UP000236197">
    <property type="component" value="Unassembled WGS sequence"/>
</dbReference>
<name>A0A2K2UEY6_9ACTN</name>
<dbReference type="SMART" id="SM00956">
    <property type="entry name" value="RQC"/>
    <property type="match status" value="1"/>
</dbReference>
<keyword evidence="4" id="KW-0479">Metal-binding</keyword>
<dbReference type="EC" id="5.6.2.4" evidence="14"/>
<evidence type="ECO:0000256" key="6">
    <source>
        <dbReference type="ARBA" id="ARBA00022763"/>
    </source>
</evidence>
<sequence length="674" mass="72495">MTDAILARQALKDHFGYDAFRPGQQGVVEAILAGRDALAVMPTGAGKSVCYQVPGIVMEGLALVVSPLVSLMGDQVRALLDAGVRGAYLNSTLTPGQQATVLRRALAGAYQIMYVAPERLADPRFLEFAREAAIPLVAVDEAHCVSQWGQDFRPSYLAIGDFIEQLSARPVVAAFTATATERVRRDIVRLLDLRDPYGVVTGFDRPNLYFGVERLEPKRKLAWIGSYALAHPGDSGIVYCSTRKDTDKVHAALVAAGVRAARYHAGMPAAERAESQRAFIADDALVMVATNAFGMGIDKSNVRYVIHHNMPGSIEAYYQEAGRAGRDGEPSTCMLLWSDGDVSTCRFFIEQESSNEELSPEETDAVRASRRRLLEAMVGYCHTTGCLRRYILDYFGEQSSQDVRNASEKGPGAEDCGESPTKRPAGREEGLEPQDPAPGPFAASSSSECRQAAGACCSNCEGAFDAVDVTELARAVMRCVQELRGRFGKGMVVDVLRGSKSAKVLDLHLDEVASYHTVDASVAQVKEVVELLAAGDYLAITEGTYPTVGLGPRAREAADDGFSLSMKKVVRKAERVRGVEAGAGRAFGASGTVAASGEADPELFERLRTLRKRLADEAGVPPYIVFSDATLRDMCAKRPATEDEFLDVSGVGATKLARYGEAFLAELAAYGSEG</sequence>
<dbReference type="Pfam" id="PF16124">
    <property type="entry name" value="RecQ_Zn_bind"/>
    <property type="match status" value="1"/>
</dbReference>
<dbReference type="GO" id="GO:0043138">
    <property type="term" value="F:3'-5' DNA helicase activity"/>
    <property type="evidence" value="ECO:0007669"/>
    <property type="project" value="UniProtKB-EC"/>
</dbReference>
<keyword evidence="12" id="KW-0413">Isomerase</keyword>
<dbReference type="GO" id="GO:0009378">
    <property type="term" value="F:four-way junction helicase activity"/>
    <property type="evidence" value="ECO:0007669"/>
    <property type="project" value="TreeGrafter"/>
</dbReference>
<dbReference type="SMART" id="SM00341">
    <property type="entry name" value="HRDC"/>
    <property type="match status" value="1"/>
</dbReference>
<dbReference type="InterPro" id="IPR018982">
    <property type="entry name" value="RQC_domain"/>
</dbReference>
<dbReference type="Pfam" id="PF09382">
    <property type="entry name" value="RQC"/>
    <property type="match status" value="1"/>
</dbReference>
<comment type="caution">
    <text evidence="21">The sequence shown here is derived from an EMBL/GenBank/DDBJ whole genome shotgun (WGS) entry which is preliminary data.</text>
</comment>
<evidence type="ECO:0000256" key="4">
    <source>
        <dbReference type="ARBA" id="ARBA00022723"/>
    </source>
</evidence>
<dbReference type="InterPro" id="IPR001650">
    <property type="entry name" value="Helicase_C-like"/>
</dbReference>
<evidence type="ECO:0000256" key="12">
    <source>
        <dbReference type="ARBA" id="ARBA00023235"/>
    </source>
</evidence>
<dbReference type="GO" id="GO:0030894">
    <property type="term" value="C:replisome"/>
    <property type="evidence" value="ECO:0007669"/>
    <property type="project" value="TreeGrafter"/>
</dbReference>
<evidence type="ECO:0000256" key="15">
    <source>
        <dbReference type="ARBA" id="ARBA00044535"/>
    </source>
</evidence>
<keyword evidence="11" id="KW-0234">DNA repair</keyword>
<dbReference type="SMART" id="SM00487">
    <property type="entry name" value="DEXDc"/>
    <property type="match status" value="1"/>
</dbReference>
<feature type="domain" description="Helicase C-terminal" evidence="20">
    <location>
        <begin position="207"/>
        <end position="367"/>
    </location>
</feature>
<dbReference type="PROSITE" id="PS51192">
    <property type="entry name" value="HELICASE_ATP_BIND_1"/>
    <property type="match status" value="1"/>
</dbReference>
<feature type="domain" description="Helicase ATP-binding" evidence="19">
    <location>
        <begin position="28"/>
        <end position="197"/>
    </location>
</feature>
<dbReference type="OrthoDB" id="9760034at2"/>
<dbReference type="EMBL" id="PPEK01000001">
    <property type="protein sequence ID" value="PNV68891.1"/>
    <property type="molecule type" value="Genomic_DNA"/>
</dbReference>
<evidence type="ECO:0000256" key="11">
    <source>
        <dbReference type="ARBA" id="ARBA00023204"/>
    </source>
</evidence>
<reference evidence="22" key="1">
    <citation type="submission" date="2018-01" db="EMBL/GenBank/DDBJ databases">
        <title>Rubneribacter badeniensis gen. nov., sp. nov., and Colonibacter rubneri, gen. nov., sp. nov., WGS of new members of the Eggerthellaceae.</title>
        <authorList>
            <person name="Danylec N."/>
            <person name="Stoll D.A."/>
            <person name="Doetsch A."/>
            <person name="Kulling S.E."/>
            <person name="Huch M."/>
        </authorList>
    </citation>
    <scope>NUCLEOTIDE SEQUENCE [LARGE SCALE GENOMIC DNA]</scope>
    <source>
        <strain evidence="22">ResAG-96</strain>
    </source>
</reference>
<dbReference type="CDD" id="cd17920">
    <property type="entry name" value="DEXHc_RecQ"/>
    <property type="match status" value="1"/>
</dbReference>
<dbReference type="Pfam" id="PF00271">
    <property type="entry name" value="Helicase_C"/>
    <property type="match status" value="1"/>
</dbReference>
<keyword evidence="8 21" id="KW-0347">Helicase</keyword>
<dbReference type="Pfam" id="PF00270">
    <property type="entry name" value="DEAD"/>
    <property type="match status" value="1"/>
</dbReference>
<evidence type="ECO:0000256" key="16">
    <source>
        <dbReference type="ARBA" id="ARBA00044550"/>
    </source>
</evidence>
<keyword evidence="6" id="KW-0227">DNA damage</keyword>
<evidence type="ECO:0000259" key="20">
    <source>
        <dbReference type="PROSITE" id="PS51194"/>
    </source>
</evidence>
<dbReference type="Gene3D" id="1.10.10.10">
    <property type="entry name" value="Winged helix-like DNA-binding domain superfamily/Winged helix DNA-binding domain"/>
    <property type="match status" value="1"/>
</dbReference>
<dbReference type="SUPFAM" id="SSF52540">
    <property type="entry name" value="P-loop containing nucleoside triphosphate hydrolases"/>
    <property type="match status" value="1"/>
</dbReference>
<dbReference type="InterPro" id="IPR027417">
    <property type="entry name" value="P-loop_NTPase"/>
</dbReference>
<keyword evidence="10" id="KW-0238">DNA-binding</keyword>
<evidence type="ECO:0000256" key="3">
    <source>
        <dbReference type="ARBA" id="ARBA00005446"/>
    </source>
</evidence>